<organism evidence="1 2">
    <name type="scientific">Roseibium sediminicola</name>
    <dbReference type="NCBI Taxonomy" id="2933272"/>
    <lineage>
        <taxon>Bacteria</taxon>
        <taxon>Pseudomonadati</taxon>
        <taxon>Pseudomonadota</taxon>
        <taxon>Alphaproteobacteria</taxon>
        <taxon>Hyphomicrobiales</taxon>
        <taxon>Stappiaceae</taxon>
        <taxon>Roseibium</taxon>
    </lineage>
</organism>
<dbReference type="Proteomes" id="UP001431221">
    <property type="component" value="Unassembled WGS sequence"/>
</dbReference>
<protein>
    <recommendedName>
        <fullName evidence="3">ABC transport system substrate-binding protein</fullName>
    </recommendedName>
</protein>
<dbReference type="RefSeq" id="WP_248154055.1">
    <property type="nucleotide sequence ID" value="NZ_JALNMJ010000006.1"/>
</dbReference>
<name>A0ABT0GTK0_9HYPH</name>
<dbReference type="Gene3D" id="3.40.50.2300">
    <property type="match status" value="2"/>
</dbReference>
<keyword evidence="2" id="KW-1185">Reference proteome</keyword>
<dbReference type="InterPro" id="IPR007487">
    <property type="entry name" value="ABC_transpt-TYRBP-like"/>
</dbReference>
<reference evidence="1" key="1">
    <citation type="submission" date="2022-04" db="EMBL/GenBank/DDBJ databases">
        <title>Roseibium sp. CAU 1639 isolated from mud.</title>
        <authorList>
            <person name="Kim W."/>
        </authorList>
    </citation>
    <scope>NUCLEOTIDE SEQUENCE</scope>
    <source>
        <strain evidence="1">CAU 1639</strain>
    </source>
</reference>
<evidence type="ECO:0008006" key="3">
    <source>
        <dbReference type="Google" id="ProtNLM"/>
    </source>
</evidence>
<dbReference type="PANTHER" id="PTHR35271">
    <property type="entry name" value="ABC TRANSPORTER, SUBSTRATE-BINDING LIPOPROTEIN-RELATED"/>
    <property type="match status" value="1"/>
</dbReference>
<evidence type="ECO:0000313" key="1">
    <source>
        <dbReference type="EMBL" id="MCK7612764.1"/>
    </source>
</evidence>
<comment type="caution">
    <text evidence="1">The sequence shown here is derived from an EMBL/GenBank/DDBJ whole genome shotgun (WGS) entry which is preliminary data.</text>
</comment>
<sequence length="289" mass="31480">MITWRGQTQAEFGFIQRLKELGVDADYEVFDAARDQNRLAGFLRENRDRLKTKDLIYTFGTTATKTVKNLNPDQIPHVFNIVANPVGVGIAASHVSPVHGVTGAKMALSPEVNIQLLEQLYPFNRIAILFDPREDNAVSEVDKLTAVCEALGKEVLLLRLSPDAKTSQLQIEALEQQVKSADVIYVTATSSFIANSGLLKQILPPDVVSIGSSTASLSEGVTVAFGTEYWERGEAAAELAAKILLDGMSPNDLPINEISAEEATLYVNTSHKAASKLNLDKTRNPVVMK</sequence>
<dbReference type="Pfam" id="PF04392">
    <property type="entry name" value="ABC_sub_bind"/>
    <property type="match status" value="1"/>
</dbReference>
<gene>
    <name evidence="1" type="ORF">M0H32_11375</name>
</gene>
<accession>A0ABT0GTK0</accession>
<proteinExistence type="predicted"/>
<evidence type="ECO:0000313" key="2">
    <source>
        <dbReference type="Proteomes" id="UP001431221"/>
    </source>
</evidence>
<dbReference type="EMBL" id="JALNMJ010000006">
    <property type="protein sequence ID" value="MCK7612764.1"/>
    <property type="molecule type" value="Genomic_DNA"/>
</dbReference>
<dbReference type="PANTHER" id="PTHR35271:SF1">
    <property type="entry name" value="ABC TRANSPORTER, SUBSTRATE-BINDING LIPOPROTEIN"/>
    <property type="match status" value="1"/>
</dbReference>